<accession>A0A512C693</accession>
<dbReference type="PANTHER" id="PTHR42693">
    <property type="entry name" value="ARYLSULFATASE FAMILY MEMBER"/>
    <property type="match status" value="1"/>
</dbReference>
<dbReference type="SUPFAM" id="SSF53649">
    <property type="entry name" value="Alkaline phosphatase-like"/>
    <property type="match status" value="1"/>
</dbReference>
<evidence type="ECO:0000256" key="5">
    <source>
        <dbReference type="SAM" id="Phobius"/>
    </source>
</evidence>
<dbReference type="PROSITE" id="PS00149">
    <property type="entry name" value="SULFATASE_2"/>
    <property type="match status" value="1"/>
</dbReference>
<comment type="similarity">
    <text evidence="1">Belongs to the sulfatase family.</text>
</comment>
<feature type="domain" description="Sulfatase N-terminal" evidence="6">
    <location>
        <begin position="78"/>
        <end position="394"/>
    </location>
</feature>
<organism evidence="7 8">
    <name type="scientific">Cyclobacterium qasimii</name>
    <dbReference type="NCBI Taxonomy" id="1350429"/>
    <lineage>
        <taxon>Bacteria</taxon>
        <taxon>Pseudomonadati</taxon>
        <taxon>Bacteroidota</taxon>
        <taxon>Cytophagia</taxon>
        <taxon>Cytophagales</taxon>
        <taxon>Cyclobacteriaceae</taxon>
        <taxon>Cyclobacterium</taxon>
    </lineage>
</organism>
<dbReference type="InterPro" id="IPR017850">
    <property type="entry name" value="Alkaline_phosphatase_core_sf"/>
</dbReference>
<keyword evidence="5" id="KW-0812">Transmembrane</keyword>
<evidence type="ECO:0000313" key="7">
    <source>
        <dbReference type="EMBL" id="GEO19597.1"/>
    </source>
</evidence>
<keyword evidence="3" id="KW-0378">Hydrolase</keyword>
<gene>
    <name evidence="7" type="primary">arsA_3</name>
    <name evidence="7" type="ORF">CQA01_01310</name>
</gene>
<dbReference type="GO" id="GO:0046872">
    <property type="term" value="F:metal ion binding"/>
    <property type="evidence" value="ECO:0007669"/>
    <property type="project" value="UniProtKB-KW"/>
</dbReference>
<keyword evidence="5" id="KW-0472">Membrane</keyword>
<dbReference type="InterPro" id="IPR024607">
    <property type="entry name" value="Sulfatase_CS"/>
</dbReference>
<dbReference type="CDD" id="cd16026">
    <property type="entry name" value="GALNS_like"/>
    <property type="match status" value="1"/>
</dbReference>
<dbReference type="Gene3D" id="3.30.1120.10">
    <property type="match status" value="1"/>
</dbReference>
<dbReference type="PANTHER" id="PTHR42693:SF53">
    <property type="entry name" value="ENDO-4-O-SULFATASE"/>
    <property type="match status" value="1"/>
</dbReference>
<proteinExistence type="inferred from homology"/>
<evidence type="ECO:0000256" key="2">
    <source>
        <dbReference type="ARBA" id="ARBA00022723"/>
    </source>
</evidence>
<evidence type="ECO:0000259" key="6">
    <source>
        <dbReference type="Pfam" id="PF00884"/>
    </source>
</evidence>
<dbReference type="EMBL" id="BJYV01000001">
    <property type="protein sequence ID" value="GEO19597.1"/>
    <property type="molecule type" value="Genomic_DNA"/>
</dbReference>
<evidence type="ECO:0000256" key="1">
    <source>
        <dbReference type="ARBA" id="ARBA00008779"/>
    </source>
</evidence>
<evidence type="ECO:0000313" key="8">
    <source>
        <dbReference type="Proteomes" id="UP000321301"/>
    </source>
</evidence>
<comment type="caution">
    <text evidence="7">The sequence shown here is derived from an EMBL/GenBank/DDBJ whole genome shotgun (WGS) entry which is preliminary data.</text>
</comment>
<name>A0A512C693_9BACT</name>
<dbReference type="GO" id="GO:0004065">
    <property type="term" value="F:arylsulfatase activity"/>
    <property type="evidence" value="ECO:0007669"/>
    <property type="project" value="TreeGrafter"/>
</dbReference>
<evidence type="ECO:0000256" key="4">
    <source>
        <dbReference type="ARBA" id="ARBA00022837"/>
    </source>
</evidence>
<protein>
    <submittedName>
        <fullName evidence="7">Arylsulfatase</fullName>
    </submittedName>
</protein>
<dbReference type="Pfam" id="PF00884">
    <property type="entry name" value="Sulfatase"/>
    <property type="match status" value="1"/>
</dbReference>
<evidence type="ECO:0000256" key="3">
    <source>
        <dbReference type="ARBA" id="ARBA00022801"/>
    </source>
</evidence>
<dbReference type="InterPro" id="IPR000917">
    <property type="entry name" value="Sulfatase_N"/>
</dbReference>
<dbReference type="InterPro" id="IPR050738">
    <property type="entry name" value="Sulfatase"/>
</dbReference>
<keyword evidence="2" id="KW-0479">Metal-binding</keyword>
<keyword evidence="5" id="KW-1133">Transmembrane helix</keyword>
<keyword evidence="8" id="KW-1185">Reference proteome</keyword>
<feature type="transmembrane region" description="Helical" evidence="5">
    <location>
        <begin position="52"/>
        <end position="69"/>
    </location>
</feature>
<dbReference type="Gene3D" id="3.40.720.10">
    <property type="entry name" value="Alkaline Phosphatase, subunit A"/>
    <property type="match status" value="1"/>
</dbReference>
<dbReference type="Proteomes" id="UP000321301">
    <property type="component" value="Unassembled WGS sequence"/>
</dbReference>
<sequence length="527" mass="58842">MDYVKKELSEKKIKNHDFCGSSLRKDSSLIHKINHATIYNFETQENMISVKYLIASLIFMFLFIGSKFGSAEELPEKPNFIVFYVDNLGYGDIGPFGSVLNRTPNLDQLGKEGTLFTHFYSTSGVCSPSRSSLMTGCYPRRVNLHLSGNGGRVLRPVEPVGLNPDEISIARSLKNLGYVTGIIGKWHLGDQKPFLPTSHGFDFYFGIPYSDDMTQEHEKERIPNAPKLPLMRNDKVIEAPVDRDYMTQRETGEAIKFIQDNKSQPFFLYLPQSMPGSTLAPFSSPGFKGKSKNAAWGDAVEELDWSAGEIINTLKQLGLDEKTIVIWTSDNGAPKRDPVQGSNLPLGGWGYTTAEGGQRVPMIAWCPGVIPQGRVNKELATTMDLYVTFTKWAGGDIPNDRIIDGKDIKELLLGSRDAKSLYEAFYYYDGPQLQAVRKGPWKLYLPLEKKIFTKGGQDIQLFNVENDPGETNNVIVSHSHLKSEMMAYAEKARIDLGDSDGIENRIGAGQRPVGRVDHPVPQEMILQ</sequence>
<keyword evidence="4" id="KW-0106">Calcium</keyword>
<dbReference type="AlphaFoldDB" id="A0A512C693"/>
<reference evidence="7 8" key="1">
    <citation type="submission" date="2019-07" db="EMBL/GenBank/DDBJ databases">
        <title>Whole genome shotgun sequence of Cyclobacterium qasimii NBRC 106168.</title>
        <authorList>
            <person name="Hosoyama A."/>
            <person name="Uohara A."/>
            <person name="Ohji S."/>
            <person name="Ichikawa N."/>
        </authorList>
    </citation>
    <scope>NUCLEOTIDE SEQUENCE [LARGE SCALE GENOMIC DNA]</scope>
    <source>
        <strain evidence="7 8">NBRC 106168</strain>
    </source>
</reference>
<dbReference type="PROSITE" id="PS00523">
    <property type="entry name" value="SULFATASE_1"/>
    <property type="match status" value="1"/>
</dbReference>